<comment type="caution">
    <text evidence="2">The sequence shown here is derived from an EMBL/GenBank/DDBJ whole genome shotgun (WGS) entry which is preliminary data.</text>
</comment>
<evidence type="ECO:0000313" key="3">
    <source>
        <dbReference type="Proteomes" id="UP000050378"/>
    </source>
</evidence>
<sequence>MSSFKVYINFLIYKFFNGFLFSLSVFFLVEDKSVASFIGIMILQEFYFSYFYTAKKNQVIARGSPFPLFYFFLSSMCVFLAFIVVSDNVGIYVYAAVFFNLITYSFYAWHAPINEKQDVTKWVSLENKLSLVSIFTICATLLLGCIFNVNFDAVILLRLGLFYCFVNIYYFLKIDNLNFAGQAGGRAFTKTLDVIVLLFLIKLFYFNSNVQKGEMDGFGIKVFFLGYDILAAIIGLYLRRVIAMSCANFQHVNKATNHVNIIIMLFICLVVLFLDFSSDYYMGSISTLVFVSLAVNYNYFTFDSESSVWLLKFMYLFILIVSYFTGWLDVMLLIPLVNFIFSSLTRLMGGKC</sequence>
<dbReference type="STRING" id="570156.AOG27_08225"/>
<dbReference type="RefSeq" id="WP_054552532.1">
    <property type="nucleotide sequence ID" value="NZ_LJTC01000004.1"/>
</dbReference>
<organism evidence="2 3">
    <name type="scientific">Pseudoalteromonas lipolytica</name>
    <dbReference type="NCBI Taxonomy" id="570156"/>
    <lineage>
        <taxon>Bacteria</taxon>
        <taxon>Pseudomonadati</taxon>
        <taxon>Pseudomonadota</taxon>
        <taxon>Gammaproteobacteria</taxon>
        <taxon>Alteromonadales</taxon>
        <taxon>Pseudoalteromonadaceae</taxon>
        <taxon>Pseudoalteromonas</taxon>
    </lineage>
</organism>
<evidence type="ECO:0000313" key="2">
    <source>
        <dbReference type="EMBL" id="KPM84275.1"/>
    </source>
</evidence>
<feature type="transmembrane region" description="Helical" evidence="1">
    <location>
        <begin position="155"/>
        <end position="172"/>
    </location>
</feature>
<evidence type="ECO:0000256" key="1">
    <source>
        <dbReference type="SAM" id="Phobius"/>
    </source>
</evidence>
<keyword evidence="1" id="KW-0812">Transmembrane</keyword>
<accession>A0A0P7DWV1</accession>
<feature type="transmembrane region" description="Helical" evidence="1">
    <location>
        <begin position="280"/>
        <end position="300"/>
    </location>
</feature>
<feature type="transmembrane region" description="Helical" evidence="1">
    <location>
        <begin position="184"/>
        <end position="206"/>
    </location>
</feature>
<keyword evidence="1" id="KW-1133">Transmembrane helix</keyword>
<keyword evidence="1" id="KW-0472">Membrane</keyword>
<gene>
    <name evidence="2" type="ORF">AOG27_08225</name>
</gene>
<proteinExistence type="predicted"/>
<feature type="transmembrane region" description="Helical" evidence="1">
    <location>
        <begin position="258"/>
        <end position="274"/>
    </location>
</feature>
<feature type="transmembrane region" description="Helical" evidence="1">
    <location>
        <begin position="91"/>
        <end position="109"/>
    </location>
</feature>
<feature type="transmembrane region" description="Helical" evidence="1">
    <location>
        <begin position="34"/>
        <end position="54"/>
    </location>
</feature>
<name>A0A0P7DWV1_9GAMM</name>
<feature type="transmembrane region" description="Helical" evidence="1">
    <location>
        <begin position="218"/>
        <end position="238"/>
    </location>
</feature>
<feature type="transmembrane region" description="Helical" evidence="1">
    <location>
        <begin position="66"/>
        <end position="85"/>
    </location>
</feature>
<dbReference type="AlphaFoldDB" id="A0A0P7DWV1"/>
<feature type="transmembrane region" description="Helical" evidence="1">
    <location>
        <begin position="129"/>
        <end position="149"/>
    </location>
</feature>
<reference evidence="2 3" key="1">
    <citation type="submission" date="2015-09" db="EMBL/GenBank/DDBJ databases">
        <title>Draft Genome Sequence of Pseudoalteromonas lipolytica UCD-48B.</title>
        <authorList>
            <person name="Krusor M."/>
            <person name="Coil D.A."/>
            <person name="Lang J.M."/>
            <person name="Eisen J.A."/>
            <person name="Alexiev A."/>
        </authorList>
    </citation>
    <scope>NUCLEOTIDE SEQUENCE [LARGE SCALE GENOMIC DNA]</scope>
    <source>
        <strain evidence="2 3">UCD-48B</strain>
    </source>
</reference>
<dbReference type="EMBL" id="LJTC01000004">
    <property type="protein sequence ID" value="KPM84275.1"/>
    <property type="molecule type" value="Genomic_DNA"/>
</dbReference>
<feature type="transmembrane region" description="Helical" evidence="1">
    <location>
        <begin position="7"/>
        <end position="28"/>
    </location>
</feature>
<protein>
    <submittedName>
        <fullName evidence="2">Uncharacterized protein</fullName>
    </submittedName>
</protein>
<dbReference type="Proteomes" id="UP000050378">
    <property type="component" value="Unassembled WGS sequence"/>
</dbReference>
<dbReference type="PATRIC" id="fig|570156.3.peg.2701"/>